<sequence length="69" mass="7661">MKQSVKFKAQNIHCENCARTIKNALKDDFGEIEVDVASGVVSLSLDPRDEAKFKEEMDDLGFSVAEKLA</sequence>
<reference evidence="2 3" key="1">
    <citation type="submission" date="2009-07" db="EMBL/GenBank/DDBJ databases">
        <authorList>
            <person name="Madupu R."/>
            <person name="Sebastian Y."/>
            <person name="Durkin A.S."/>
            <person name="Torralba M."/>
            <person name="Methe B."/>
            <person name="Sutton G.G."/>
            <person name="Strausberg R.L."/>
            <person name="Nelson K.E."/>
        </authorList>
    </citation>
    <scope>NUCLEOTIDE SEQUENCE [LARGE SCALE GENOMIC DNA]</scope>
    <source>
        <strain evidence="2 3">RM3268</strain>
    </source>
</reference>
<dbReference type="GO" id="GO:0046872">
    <property type="term" value="F:metal ion binding"/>
    <property type="evidence" value="ECO:0007669"/>
    <property type="project" value="InterPro"/>
</dbReference>
<dbReference type="SUPFAM" id="SSF55008">
    <property type="entry name" value="HMA, heavy metal-associated domain"/>
    <property type="match status" value="1"/>
</dbReference>
<comment type="caution">
    <text evidence="2">The sequence shown here is derived from an EMBL/GenBank/DDBJ whole genome shotgun (WGS) entry which is preliminary data.</text>
</comment>
<evidence type="ECO:0000313" key="3">
    <source>
        <dbReference type="Proteomes" id="UP000005709"/>
    </source>
</evidence>
<evidence type="ECO:0000259" key="1">
    <source>
        <dbReference type="Pfam" id="PF00403"/>
    </source>
</evidence>
<evidence type="ECO:0000313" key="2">
    <source>
        <dbReference type="EMBL" id="EEV17108.1"/>
    </source>
</evidence>
<dbReference type="Proteomes" id="UP000005709">
    <property type="component" value="Unassembled WGS sequence"/>
</dbReference>
<dbReference type="CDD" id="cd00371">
    <property type="entry name" value="HMA"/>
    <property type="match status" value="1"/>
</dbReference>
<dbReference type="EMBL" id="ACYG01000027">
    <property type="protein sequence ID" value="EEV17108.1"/>
    <property type="molecule type" value="Genomic_DNA"/>
</dbReference>
<organism evidence="2 3">
    <name type="scientific">Campylobacter gracilis RM3268</name>
    <dbReference type="NCBI Taxonomy" id="553220"/>
    <lineage>
        <taxon>Bacteria</taxon>
        <taxon>Pseudomonadati</taxon>
        <taxon>Campylobacterota</taxon>
        <taxon>Epsilonproteobacteria</taxon>
        <taxon>Campylobacterales</taxon>
        <taxon>Campylobacteraceae</taxon>
        <taxon>Campylobacter</taxon>
    </lineage>
</organism>
<accession>C8PJK3</accession>
<proteinExistence type="predicted"/>
<feature type="domain" description="HMA" evidence="1">
    <location>
        <begin position="7"/>
        <end position="62"/>
    </location>
</feature>
<dbReference type="eggNOG" id="COG2608">
    <property type="taxonomic scope" value="Bacteria"/>
</dbReference>
<dbReference type="InterPro" id="IPR036163">
    <property type="entry name" value="HMA_dom_sf"/>
</dbReference>
<gene>
    <name evidence="2" type="ORF">CAMGR0001_1403</name>
</gene>
<keyword evidence="3" id="KW-1185">Reference proteome</keyword>
<protein>
    <recommendedName>
        <fullName evidence="1">HMA domain-containing protein</fullName>
    </recommendedName>
</protein>
<dbReference type="InterPro" id="IPR006121">
    <property type="entry name" value="HMA_dom"/>
</dbReference>
<name>C8PJK3_9BACT</name>
<dbReference type="Pfam" id="PF00403">
    <property type="entry name" value="HMA"/>
    <property type="match status" value="1"/>
</dbReference>
<dbReference type="Gene3D" id="3.30.70.100">
    <property type="match status" value="1"/>
</dbReference>
<dbReference type="AlphaFoldDB" id="C8PJK3"/>
<dbReference type="STRING" id="824.CGRAC_0812"/>